<dbReference type="Gene3D" id="1.10.4030.10">
    <property type="entry name" value="Porin chaperone SurA, peptide-binding domain"/>
    <property type="match status" value="1"/>
</dbReference>
<dbReference type="SUPFAM" id="SSF54534">
    <property type="entry name" value="FKBP-like"/>
    <property type="match status" value="2"/>
</dbReference>
<evidence type="ECO:0000256" key="8">
    <source>
        <dbReference type="ARBA" id="ARBA00038408"/>
    </source>
</evidence>
<dbReference type="PANTHER" id="PTHR47529">
    <property type="entry name" value="PEPTIDYL-PROLYL CIS-TRANS ISOMERASE D"/>
    <property type="match status" value="1"/>
</dbReference>
<evidence type="ECO:0000313" key="16">
    <source>
        <dbReference type="Proteomes" id="UP000772181"/>
    </source>
</evidence>
<dbReference type="SUPFAM" id="SSF109998">
    <property type="entry name" value="Triger factor/SurA peptide-binding domain-like"/>
    <property type="match status" value="1"/>
</dbReference>
<evidence type="ECO:0000256" key="12">
    <source>
        <dbReference type="SAM" id="Coils"/>
    </source>
</evidence>
<evidence type="ECO:0000256" key="9">
    <source>
        <dbReference type="ARBA" id="ARBA00040743"/>
    </source>
</evidence>
<keyword evidence="12" id="KW-0175">Coiled coil</keyword>
<dbReference type="PROSITE" id="PS01096">
    <property type="entry name" value="PPIC_PPIASE_1"/>
    <property type="match status" value="1"/>
</dbReference>
<name>A0A933LRL9_UNCTE</name>
<dbReference type="EMBL" id="JACQWF010000389">
    <property type="protein sequence ID" value="MBI4596477.1"/>
    <property type="molecule type" value="Genomic_DNA"/>
</dbReference>
<dbReference type="Proteomes" id="UP000772181">
    <property type="component" value="Unassembled WGS sequence"/>
</dbReference>
<accession>A0A933LRL9</accession>
<evidence type="ECO:0000256" key="11">
    <source>
        <dbReference type="PROSITE-ProRule" id="PRU00278"/>
    </source>
</evidence>
<evidence type="ECO:0000313" key="15">
    <source>
        <dbReference type="EMBL" id="MBI4596477.1"/>
    </source>
</evidence>
<evidence type="ECO:0000256" key="7">
    <source>
        <dbReference type="ARBA" id="ARBA00023186"/>
    </source>
</evidence>
<dbReference type="Pfam" id="PF13616">
    <property type="entry name" value="Rotamase_3"/>
    <property type="match status" value="2"/>
</dbReference>
<dbReference type="Gene3D" id="3.10.50.40">
    <property type="match status" value="3"/>
</dbReference>
<keyword evidence="5 13" id="KW-1133">Transmembrane helix</keyword>
<evidence type="ECO:0000256" key="2">
    <source>
        <dbReference type="ARBA" id="ARBA00022475"/>
    </source>
</evidence>
<dbReference type="InterPro" id="IPR027304">
    <property type="entry name" value="Trigger_fact/SurA_dom_sf"/>
</dbReference>
<evidence type="ECO:0000256" key="1">
    <source>
        <dbReference type="ARBA" id="ARBA00004382"/>
    </source>
</evidence>
<dbReference type="InterPro" id="IPR023058">
    <property type="entry name" value="PPIase_PpiC_CS"/>
</dbReference>
<comment type="similarity">
    <text evidence="8">Belongs to the PpiD chaperone family.</text>
</comment>
<keyword evidence="11" id="KW-0413">Isomerase</keyword>
<feature type="domain" description="PpiC" evidence="14">
    <location>
        <begin position="377"/>
        <end position="475"/>
    </location>
</feature>
<keyword evidence="3" id="KW-0997">Cell inner membrane</keyword>
<organism evidence="15 16">
    <name type="scientific">Tectimicrobiota bacterium</name>
    <dbReference type="NCBI Taxonomy" id="2528274"/>
    <lineage>
        <taxon>Bacteria</taxon>
        <taxon>Pseudomonadati</taxon>
        <taxon>Nitrospinota/Tectimicrobiota group</taxon>
        <taxon>Candidatus Tectimicrobiota</taxon>
    </lineage>
</organism>
<dbReference type="PANTHER" id="PTHR47529:SF1">
    <property type="entry name" value="PERIPLASMIC CHAPERONE PPID"/>
    <property type="match status" value="1"/>
</dbReference>
<evidence type="ECO:0000256" key="13">
    <source>
        <dbReference type="SAM" id="Phobius"/>
    </source>
</evidence>
<keyword evidence="11" id="KW-0697">Rotamase</keyword>
<feature type="domain" description="PpiC" evidence="14">
    <location>
        <begin position="267"/>
        <end position="369"/>
    </location>
</feature>
<feature type="transmembrane region" description="Helical" evidence="13">
    <location>
        <begin position="12"/>
        <end position="33"/>
    </location>
</feature>
<keyword evidence="2" id="KW-1003">Cell membrane</keyword>
<evidence type="ECO:0000256" key="3">
    <source>
        <dbReference type="ARBA" id="ARBA00022519"/>
    </source>
</evidence>
<dbReference type="InterPro" id="IPR000297">
    <property type="entry name" value="PPIase_PpiC"/>
</dbReference>
<dbReference type="PROSITE" id="PS50198">
    <property type="entry name" value="PPIC_PPIASE_2"/>
    <property type="match status" value="2"/>
</dbReference>
<dbReference type="InterPro" id="IPR052029">
    <property type="entry name" value="PpiD_chaperone"/>
</dbReference>
<feature type="coiled-coil region" evidence="12">
    <location>
        <begin position="487"/>
        <end position="514"/>
    </location>
</feature>
<dbReference type="Pfam" id="PF13624">
    <property type="entry name" value="SurA_N_3"/>
    <property type="match status" value="1"/>
</dbReference>
<dbReference type="AlphaFoldDB" id="A0A933LRL9"/>
<evidence type="ECO:0000256" key="6">
    <source>
        <dbReference type="ARBA" id="ARBA00023136"/>
    </source>
</evidence>
<keyword evidence="6 13" id="KW-0472">Membrane</keyword>
<evidence type="ECO:0000256" key="5">
    <source>
        <dbReference type="ARBA" id="ARBA00022989"/>
    </source>
</evidence>
<protein>
    <recommendedName>
        <fullName evidence="9">Periplasmic chaperone PpiD</fullName>
    </recommendedName>
    <alternativeName>
        <fullName evidence="10">Periplasmic folding chaperone</fullName>
    </alternativeName>
</protein>
<feature type="coiled-coil region" evidence="12">
    <location>
        <begin position="364"/>
        <end position="395"/>
    </location>
</feature>
<evidence type="ECO:0000256" key="10">
    <source>
        <dbReference type="ARBA" id="ARBA00042775"/>
    </source>
</evidence>
<comment type="subcellular location">
    <subcellularLocation>
        <location evidence="1">Cell inner membrane</location>
        <topology evidence="1">Single-pass type II membrane protein</topology>
        <orientation evidence="1">Periplasmic side</orientation>
    </subcellularLocation>
</comment>
<keyword evidence="7" id="KW-0143">Chaperone</keyword>
<evidence type="ECO:0000259" key="14">
    <source>
        <dbReference type="PROSITE" id="PS50198"/>
    </source>
</evidence>
<gene>
    <name evidence="15" type="ORF">HY730_08900</name>
</gene>
<dbReference type="Pfam" id="PF13145">
    <property type="entry name" value="Rotamase_2"/>
    <property type="match status" value="1"/>
</dbReference>
<keyword evidence="4 13" id="KW-0812">Transmembrane</keyword>
<proteinExistence type="inferred from homology"/>
<dbReference type="GO" id="GO:0005886">
    <property type="term" value="C:plasma membrane"/>
    <property type="evidence" value="ECO:0007669"/>
    <property type="project" value="UniProtKB-SubCell"/>
</dbReference>
<comment type="caution">
    <text evidence="15">The sequence shown here is derived from an EMBL/GenBank/DDBJ whole genome shotgun (WGS) entry which is preliminary data.</text>
</comment>
<dbReference type="GO" id="GO:0003755">
    <property type="term" value="F:peptidyl-prolyl cis-trans isomerase activity"/>
    <property type="evidence" value="ECO:0007669"/>
    <property type="project" value="UniProtKB-KW"/>
</dbReference>
<dbReference type="InterPro" id="IPR046357">
    <property type="entry name" value="PPIase_dom_sf"/>
</dbReference>
<reference evidence="15" key="1">
    <citation type="submission" date="2020-07" db="EMBL/GenBank/DDBJ databases">
        <title>Huge and variable diversity of episymbiotic CPR bacteria and DPANN archaea in groundwater ecosystems.</title>
        <authorList>
            <person name="He C.Y."/>
            <person name="Keren R."/>
            <person name="Whittaker M."/>
            <person name="Farag I.F."/>
            <person name="Doudna J."/>
            <person name="Cate J.H.D."/>
            <person name="Banfield J.F."/>
        </authorList>
    </citation>
    <scope>NUCLEOTIDE SEQUENCE</scope>
    <source>
        <strain evidence="15">NC_groundwater_1482_Ag_S-0.65um_47_24</strain>
    </source>
</reference>
<sequence>MLDFMRKHAQSWVIKFILWLVVFAFVGTIFLVWGKGKGGFEGDYIAKVRGEAISPQEYQNAYNQIYNLYRQIYKDLNDEMLKSLNLKGMALDRLIQQKLILAEARQLGLKVNDKELMDKLENYPAFQKDGKFSRQRYLEVLKLNRMDPAQFEESEKQAILIGKVTSLIKDSVKVSEQELRDSFRLEKEETKIEYFHLKPDLFKGQVTVSAEEGEKYFQDNKDKFKKPEAVKGKYIFIDPKQFKAQVQVSDEEVKDYYEKHQDEYKEKETVKARHILISLPGGSGEEESNKAKQKIEEVAKEISSGGDFAELAKKYSQDPGSAPKGGELGYFSRETMVKPFSDAAFNLKVGEVSQPVKTQFGYHLIKVEDKKEAQLKDFETAKNEIMTKLEEEKAQALVRDRVEALTGQSYGLKLDELARKNSLEIKETPFFSKTDPIPDIGYSPDLTRLAFSLDKGELSDPVKTPKGYYFFELVEKREAFIPPLEEIKTSVEEAVKLEKAKEIAREKGKELMERVQKGEKLADLAAELQIKSQQTEFFNRMKQGLPNIGVSKEFVQTAFSLKEGDIKLSETVTGVFLIRLVEKKKPTEEDFQKEKESFGKRIHAAKQEQIFNSWQEQLKEQTKARGELKISDKFS</sequence>
<evidence type="ECO:0000256" key="4">
    <source>
        <dbReference type="ARBA" id="ARBA00022692"/>
    </source>
</evidence>